<feature type="domain" description="MADF" evidence="3">
    <location>
        <begin position="5"/>
        <end position="97"/>
    </location>
</feature>
<dbReference type="GO" id="GO:0003677">
    <property type="term" value="F:DNA binding"/>
    <property type="evidence" value="ECO:0007669"/>
    <property type="project" value="InterPro"/>
</dbReference>
<dbReference type="InterPro" id="IPR039353">
    <property type="entry name" value="TF_Adf1"/>
</dbReference>
<dbReference type="PANTHER" id="PTHR12243:SF69">
    <property type="entry name" value="SI:CH73-59F11.3"/>
    <property type="match status" value="1"/>
</dbReference>
<organism evidence="5 6">
    <name type="scientific">Spodoptera exigua</name>
    <name type="common">Beet armyworm</name>
    <name type="synonym">Noctua fulgens</name>
    <dbReference type="NCBI Taxonomy" id="7107"/>
    <lineage>
        <taxon>Eukaryota</taxon>
        <taxon>Metazoa</taxon>
        <taxon>Ecdysozoa</taxon>
        <taxon>Arthropoda</taxon>
        <taxon>Hexapoda</taxon>
        <taxon>Insecta</taxon>
        <taxon>Pterygota</taxon>
        <taxon>Neoptera</taxon>
        <taxon>Endopterygota</taxon>
        <taxon>Lepidoptera</taxon>
        <taxon>Glossata</taxon>
        <taxon>Ditrysia</taxon>
        <taxon>Noctuoidea</taxon>
        <taxon>Noctuidae</taxon>
        <taxon>Amphipyrinae</taxon>
        <taxon>Spodoptera</taxon>
    </lineage>
</organism>
<dbReference type="EMBL" id="JACEFF010000946">
    <property type="protein sequence ID" value="KAH9627584.1"/>
    <property type="molecule type" value="Genomic_DNA"/>
</dbReference>
<keyword evidence="1" id="KW-0539">Nucleus</keyword>
<evidence type="ECO:0000256" key="1">
    <source>
        <dbReference type="PROSITE-ProRule" id="PRU00371"/>
    </source>
</evidence>
<comment type="subcellular location">
    <subcellularLocation>
        <location evidence="1">Nucleus</location>
    </subcellularLocation>
</comment>
<evidence type="ECO:0000313" key="6">
    <source>
        <dbReference type="Proteomes" id="UP000814243"/>
    </source>
</evidence>
<dbReference type="AlphaFoldDB" id="A0A922LZL9"/>
<accession>A0A922LZL9</accession>
<dbReference type="InterPro" id="IPR006578">
    <property type="entry name" value="MADF-dom"/>
</dbReference>
<proteinExistence type="predicted"/>
<dbReference type="GO" id="GO:0006357">
    <property type="term" value="P:regulation of transcription by RNA polymerase II"/>
    <property type="evidence" value="ECO:0007669"/>
    <property type="project" value="TreeGrafter"/>
</dbReference>
<dbReference type="Proteomes" id="UP000814243">
    <property type="component" value="Unassembled WGS sequence"/>
</dbReference>
<feature type="compositionally biased region" description="Acidic residues" evidence="2">
    <location>
        <begin position="105"/>
        <end position="117"/>
    </location>
</feature>
<dbReference type="PANTHER" id="PTHR12243">
    <property type="entry name" value="MADF DOMAIN TRANSCRIPTION FACTOR"/>
    <property type="match status" value="1"/>
</dbReference>
<dbReference type="PROSITE" id="PS51031">
    <property type="entry name" value="BESS"/>
    <property type="match status" value="1"/>
</dbReference>
<evidence type="ECO:0000313" key="5">
    <source>
        <dbReference type="EMBL" id="KAH9627584.1"/>
    </source>
</evidence>
<evidence type="ECO:0000259" key="3">
    <source>
        <dbReference type="PROSITE" id="PS51029"/>
    </source>
</evidence>
<feature type="compositionally biased region" description="Pro residues" evidence="2">
    <location>
        <begin position="126"/>
        <end position="152"/>
    </location>
</feature>
<feature type="domain" description="BESS" evidence="4">
    <location>
        <begin position="213"/>
        <end position="252"/>
    </location>
</feature>
<reference evidence="5" key="1">
    <citation type="journal article" date="2021" name="G3 (Bethesda)">
        <title>Genome and transcriptome analysis of the beet armyworm Spodoptera exigua reveals targets for pest control. .</title>
        <authorList>
            <person name="Simon S."/>
            <person name="Breeschoten T."/>
            <person name="Jansen H.J."/>
            <person name="Dirks R.P."/>
            <person name="Schranz M.E."/>
            <person name="Ros V.I.D."/>
        </authorList>
    </citation>
    <scope>NUCLEOTIDE SEQUENCE</scope>
    <source>
        <strain evidence="5">TB_SE_WUR_2020</strain>
    </source>
</reference>
<feature type="compositionally biased region" description="Polar residues" evidence="2">
    <location>
        <begin position="156"/>
        <end position="174"/>
    </location>
</feature>
<dbReference type="Pfam" id="PF10545">
    <property type="entry name" value="MADF_DNA_bdg"/>
    <property type="match status" value="1"/>
</dbReference>
<dbReference type="Pfam" id="PF02944">
    <property type="entry name" value="BESS"/>
    <property type="match status" value="1"/>
</dbReference>
<dbReference type="SMART" id="SM00595">
    <property type="entry name" value="MADF"/>
    <property type="match status" value="1"/>
</dbReference>
<dbReference type="InterPro" id="IPR004210">
    <property type="entry name" value="BESS_motif"/>
</dbReference>
<sequence length="274" mass="31676">MNVEQFISEILSRPAIWMSKHPHHKYRHVVKKLWDEIKQQFPGSSDDSLKKKWKNLKDGYRKELKKVPMLRSGDEGSDYKSQWKYFEQLSFLKDEYLPTVGETNLIDEDTSTQDLTEELSSSLFESPPPPPPPSVSPVPSTPTSPPQQPPTPQSSGLQVQINATTSRENETQNSSRKRLKTTEIRAEYLEIERKKLKLLEADLAVGKEKDIPRSDDYHFLMSLLPEMEKLNVLQKMRLRNKFTQALMDEISLNQYPGYQGYYTQPPPSDYGTNN</sequence>
<gene>
    <name evidence="5" type="ORF">HF086_010736</name>
</gene>
<evidence type="ECO:0000256" key="2">
    <source>
        <dbReference type="SAM" id="MobiDB-lite"/>
    </source>
</evidence>
<feature type="region of interest" description="Disordered" evidence="2">
    <location>
        <begin position="104"/>
        <end position="179"/>
    </location>
</feature>
<evidence type="ECO:0000259" key="4">
    <source>
        <dbReference type="PROSITE" id="PS51031"/>
    </source>
</evidence>
<dbReference type="GO" id="GO:0005634">
    <property type="term" value="C:nucleus"/>
    <property type="evidence" value="ECO:0007669"/>
    <property type="project" value="UniProtKB-SubCell"/>
</dbReference>
<evidence type="ECO:0008006" key="7">
    <source>
        <dbReference type="Google" id="ProtNLM"/>
    </source>
</evidence>
<dbReference type="GO" id="GO:0005667">
    <property type="term" value="C:transcription regulator complex"/>
    <property type="evidence" value="ECO:0007669"/>
    <property type="project" value="TreeGrafter"/>
</dbReference>
<name>A0A922LZL9_SPOEX</name>
<dbReference type="PROSITE" id="PS51029">
    <property type="entry name" value="MADF"/>
    <property type="match status" value="1"/>
</dbReference>
<protein>
    <recommendedName>
        <fullName evidence="7">MADF domain-containing protein</fullName>
    </recommendedName>
</protein>
<comment type="caution">
    <text evidence="5">The sequence shown here is derived from an EMBL/GenBank/DDBJ whole genome shotgun (WGS) entry which is preliminary data.</text>
</comment>